<keyword evidence="8" id="KW-0411">Iron-sulfur</keyword>
<gene>
    <name evidence="11" type="ORF">CCY01nite_47930</name>
</gene>
<dbReference type="OrthoDB" id="9789468at2"/>
<keyword evidence="2" id="KW-0285">Flavoprotein</keyword>
<evidence type="ECO:0000256" key="4">
    <source>
        <dbReference type="ARBA" id="ARBA00022723"/>
    </source>
</evidence>
<evidence type="ECO:0000313" key="12">
    <source>
        <dbReference type="Proteomes" id="UP000321436"/>
    </source>
</evidence>
<evidence type="ECO:0000313" key="11">
    <source>
        <dbReference type="EMBL" id="GEP98533.1"/>
    </source>
</evidence>
<dbReference type="GO" id="GO:0051537">
    <property type="term" value="F:2 iron, 2 sulfur cluster binding"/>
    <property type="evidence" value="ECO:0007669"/>
    <property type="project" value="UniProtKB-KW"/>
</dbReference>
<dbReference type="InterPro" id="IPR006058">
    <property type="entry name" value="2Fe2S_fd_BS"/>
</dbReference>
<evidence type="ECO:0000259" key="10">
    <source>
        <dbReference type="PROSITE" id="PS51384"/>
    </source>
</evidence>
<sequence length="351" mass="38480">MTSYTWSTTAIVRETETAITVVFDTGGEPFHYKPGQFINLTLQIDGQAITRSYSLSSVQGEDTHPAITVKRVPGGIMSNYIVDQADSIPRWQVSGPYGLFTPPAEAFHAGHVVLLAGGSGITPLFSIARSIISGSNDTRVTLIYSNRTPHDIIFRGKIEDWAYQHKERVSIHYAVSQPGNLTSIHGAALFRGRINKLAAKKMLKMSVPSPLDAAHFFICGPVELMRLHQDVLTSQQIPEQHVFTEWFAPDEKSTAIVPPTEMQEVLLHFYDQSNLLEVQAGKTILSAALEDRIPLPYSCKSGTCGICTARLTSGQVSMANNFALRKSDVESGLILLCQSYPVTGDVTVEID</sequence>
<dbReference type="RefSeq" id="WP_146867156.1">
    <property type="nucleotide sequence ID" value="NZ_BKAU01000007.1"/>
</dbReference>
<dbReference type="Pfam" id="PF00175">
    <property type="entry name" value="NAD_binding_1"/>
    <property type="match status" value="1"/>
</dbReference>
<protein>
    <submittedName>
        <fullName evidence="11">Phenylacetic acid degradation protein</fullName>
    </submittedName>
</protein>
<dbReference type="InterPro" id="IPR039261">
    <property type="entry name" value="FNR_nucleotide-bd"/>
</dbReference>
<dbReference type="InterPro" id="IPR001041">
    <property type="entry name" value="2Fe-2S_ferredoxin-type"/>
</dbReference>
<dbReference type="CDD" id="cd00207">
    <property type="entry name" value="fer2"/>
    <property type="match status" value="1"/>
</dbReference>
<evidence type="ECO:0000256" key="8">
    <source>
        <dbReference type="ARBA" id="ARBA00023014"/>
    </source>
</evidence>
<evidence type="ECO:0000256" key="6">
    <source>
        <dbReference type="ARBA" id="ARBA00023002"/>
    </source>
</evidence>
<dbReference type="PANTHER" id="PTHR47354:SF8">
    <property type="entry name" value="1,2-PHENYLACETYL-COA EPOXIDASE, SUBUNIT E"/>
    <property type="match status" value="1"/>
</dbReference>
<dbReference type="PANTHER" id="PTHR47354">
    <property type="entry name" value="NADH OXIDOREDUCTASE HCR"/>
    <property type="match status" value="1"/>
</dbReference>
<evidence type="ECO:0000256" key="3">
    <source>
        <dbReference type="ARBA" id="ARBA00022714"/>
    </source>
</evidence>
<dbReference type="InterPro" id="IPR012675">
    <property type="entry name" value="Beta-grasp_dom_sf"/>
</dbReference>
<proteinExistence type="predicted"/>
<dbReference type="SUPFAM" id="SSF52343">
    <property type="entry name" value="Ferredoxin reductase-like, C-terminal NADP-linked domain"/>
    <property type="match status" value="1"/>
</dbReference>
<dbReference type="InterPro" id="IPR036010">
    <property type="entry name" value="2Fe-2S_ferredoxin-like_sf"/>
</dbReference>
<evidence type="ECO:0000256" key="2">
    <source>
        <dbReference type="ARBA" id="ARBA00022630"/>
    </source>
</evidence>
<feature type="domain" description="2Fe-2S ferredoxin-type" evidence="9">
    <location>
        <begin position="263"/>
        <end position="351"/>
    </location>
</feature>
<dbReference type="InterPro" id="IPR008333">
    <property type="entry name" value="Cbr1-like_FAD-bd_dom"/>
</dbReference>
<dbReference type="PROSITE" id="PS00197">
    <property type="entry name" value="2FE2S_FER_1"/>
    <property type="match status" value="1"/>
</dbReference>
<dbReference type="PRINTS" id="PR00371">
    <property type="entry name" value="FPNCR"/>
</dbReference>
<dbReference type="SUPFAM" id="SSF54292">
    <property type="entry name" value="2Fe-2S ferredoxin-like"/>
    <property type="match status" value="1"/>
</dbReference>
<dbReference type="SUPFAM" id="SSF63380">
    <property type="entry name" value="Riboflavin synthase domain-like"/>
    <property type="match status" value="1"/>
</dbReference>
<dbReference type="GO" id="GO:0050660">
    <property type="term" value="F:flavin adenine dinucleotide binding"/>
    <property type="evidence" value="ECO:0007669"/>
    <property type="project" value="TreeGrafter"/>
</dbReference>
<comment type="cofactor">
    <cofactor evidence="1">
        <name>FAD</name>
        <dbReference type="ChEBI" id="CHEBI:57692"/>
    </cofactor>
</comment>
<evidence type="ECO:0000256" key="7">
    <source>
        <dbReference type="ARBA" id="ARBA00023004"/>
    </source>
</evidence>
<dbReference type="InterPro" id="IPR050415">
    <property type="entry name" value="MRET"/>
</dbReference>
<reference evidence="11 12" key="1">
    <citation type="submission" date="2019-07" db="EMBL/GenBank/DDBJ databases">
        <title>Whole genome shotgun sequence of Chitinophaga cymbidii NBRC 109752.</title>
        <authorList>
            <person name="Hosoyama A."/>
            <person name="Uohara A."/>
            <person name="Ohji S."/>
            <person name="Ichikawa N."/>
        </authorList>
    </citation>
    <scope>NUCLEOTIDE SEQUENCE [LARGE SCALE GENOMIC DNA]</scope>
    <source>
        <strain evidence="11 12">NBRC 109752</strain>
    </source>
</reference>
<dbReference type="PROSITE" id="PS51085">
    <property type="entry name" value="2FE2S_FER_2"/>
    <property type="match status" value="1"/>
</dbReference>
<dbReference type="GO" id="GO:0046872">
    <property type="term" value="F:metal ion binding"/>
    <property type="evidence" value="ECO:0007669"/>
    <property type="project" value="UniProtKB-KW"/>
</dbReference>
<feature type="domain" description="FAD-binding FR-type" evidence="10">
    <location>
        <begin position="1"/>
        <end position="103"/>
    </location>
</feature>
<keyword evidence="6" id="KW-0560">Oxidoreductase</keyword>
<comment type="caution">
    <text evidence="11">The sequence shown here is derived from an EMBL/GenBank/DDBJ whole genome shotgun (WGS) entry which is preliminary data.</text>
</comment>
<accession>A0A512RS68</accession>
<dbReference type="InterPro" id="IPR001709">
    <property type="entry name" value="Flavoprot_Pyr_Nucl_cyt_Rdtase"/>
</dbReference>
<evidence type="ECO:0000256" key="1">
    <source>
        <dbReference type="ARBA" id="ARBA00001974"/>
    </source>
</evidence>
<evidence type="ECO:0000259" key="9">
    <source>
        <dbReference type="PROSITE" id="PS51085"/>
    </source>
</evidence>
<dbReference type="Proteomes" id="UP000321436">
    <property type="component" value="Unassembled WGS sequence"/>
</dbReference>
<dbReference type="AlphaFoldDB" id="A0A512RS68"/>
<evidence type="ECO:0000256" key="5">
    <source>
        <dbReference type="ARBA" id="ARBA00022827"/>
    </source>
</evidence>
<dbReference type="PRINTS" id="PR00406">
    <property type="entry name" value="CYTB5RDTASE"/>
</dbReference>
<keyword evidence="5" id="KW-0274">FAD</keyword>
<keyword evidence="7" id="KW-0408">Iron</keyword>
<dbReference type="Gene3D" id="3.40.50.80">
    <property type="entry name" value="Nucleotide-binding domain of ferredoxin-NADP reductase (FNR) module"/>
    <property type="match status" value="1"/>
</dbReference>
<dbReference type="InterPro" id="IPR017938">
    <property type="entry name" value="Riboflavin_synthase-like_b-brl"/>
</dbReference>
<dbReference type="Gene3D" id="3.10.20.30">
    <property type="match status" value="1"/>
</dbReference>
<dbReference type="InterPro" id="IPR017927">
    <property type="entry name" value="FAD-bd_FR_type"/>
</dbReference>
<organism evidence="11 12">
    <name type="scientific">Chitinophaga cymbidii</name>
    <dbReference type="NCBI Taxonomy" id="1096750"/>
    <lineage>
        <taxon>Bacteria</taxon>
        <taxon>Pseudomonadati</taxon>
        <taxon>Bacteroidota</taxon>
        <taxon>Chitinophagia</taxon>
        <taxon>Chitinophagales</taxon>
        <taxon>Chitinophagaceae</taxon>
        <taxon>Chitinophaga</taxon>
    </lineage>
</organism>
<dbReference type="Pfam" id="PF00111">
    <property type="entry name" value="Fer2"/>
    <property type="match status" value="1"/>
</dbReference>
<dbReference type="Gene3D" id="2.40.30.10">
    <property type="entry name" value="Translation factors"/>
    <property type="match status" value="1"/>
</dbReference>
<keyword evidence="3" id="KW-0001">2Fe-2S</keyword>
<dbReference type="PROSITE" id="PS51384">
    <property type="entry name" value="FAD_FR"/>
    <property type="match status" value="1"/>
</dbReference>
<name>A0A512RS68_9BACT</name>
<keyword evidence="4" id="KW-0479">Metal-binding</keyword>
<keyword evidence="12" id="KW-1185">Reference proteome</keyword>
<dbReference type="GO" id="GO:0016491">
    <property type="term" value="F:oxidoreductase activity"/>
    <property type="evidence" value="ECO:0007669"/>
    <property type="project" value="UniProtKB-KW"/>
</dbReference>
<dbReference type="CDD" id="cd06214">
    <property type="entry name" value="PA_degradation_oxidoreductase_like"/>
    <property type="match status" value="1"/>
</dbReference>
<dbReference type="Pfam" id="PF00970">
    <property type="entry name" value="FAD_binding_6"/>
    <property type="match status" value="1"/>
</dbReference>
<dbReference type="InterPro" id="IPR001433">
    <property type="entry name" value="OxRdtase_FAD/NAD-bd"/>
</dbReference>
<dbReference type="EMBL" id="BKAU01000007">
    <property type="protein sequence ID" value="GEP98533.1"/>
    <property type="molecule type" value="Genomic_DNA"/>
</dbReference>